<comment type="caution">
    <text evidence="1">The sequence shown here is derived from an EMBL/GenBank/DDBJ whole genome shotgun (WGS) entry which is preliminary data.</text>
</comment>
<keyword evidence="2" id="KW-1185">Reference proteome</keyword>
<evidence type="ECO:0000313" key="1">
    <source>
        <dbReference type="EMBL" id="KAI4807415.1"/>
    </source>
</evidence>
<organism evidence="1 2">
    <name type="scientific">Chaenocephalus aceratus</name>
    <name type="common">Blackfin icefish</name>
    <name type="synonym">Chaenichthys aceratus</name>
    <dbReference type="NCBI Taxonomy" id="36190"/>
    <lineage>
        <taxon>Eukaryota</taxon>
        <taxon>Metazoa</taxon>
        <taxon>Chordata</taxon>
        <taxon>Craniata</taxon>
        <taxon>Vertebrata</taxon>
        <taxon>Euteleostomi</taxon>
        <taxon>Actinopterygii</taxon>
        <taxon>Neopterygii</taxon>
        <taxon>Teleostei</taxon>
        <taxon>Neoteleostei</taxon>
        <taxon>Acanthomorphata</taxon>
        <taxon>Eupercaria</taxon>
        <taxon>Perciformes</taxon>
        <taxon>Notothenioidei</taxon>
        <taxon>Channichthyidae</taxon>
        <taxon>Chaenocephalus</taxon>
    </lineage>
</organism>
<protein>
    <submittedName>
        <fullName evidence="1">Uncharacterized protein</fullName>
    </submittedName>
</protein>
<dbReference type="EMBL" id="CM043803">
    <property type="protein sequence ID" value="KAI4807415.1"/>
    <property type="molecule type" value="Genomic_DNA"/>
</dbReference>
<proteinExistence type="predicted"/>
<sequence length="198" mass="21842">MATLGRSAPLQPEMGALVEGTQFQEIVLRSRSLIEKILLSIPDTHKECIHIETLKLNSSENANFVTMASTIGIPAAPVLKVVSENFSLETGLRRMSEGLQLHRALLRSVSPRLEQKDRVIGLQADIRDLVVQINKMLKIAQAEAVVQPSPTPVALRLPGEYEVQVAAHLTLVQLQAFGQDTTRCLRGLDWSNDEETQS</sequence>
<name>A0ACB9W3D0_CHAAC</name>
<dbReference type="Proteomes" id="UP001057452">
    <property type="component" value="Chromosome 19"/>
</dbReference>
<accession>A0ACB9W3D0</accession>
<gene>
    <name evidence="1" type="ORF">KUCAC02_027222</name>
</gene>
<evidence type="ECO:0000313" key="2">
    <source>
        <dbReference type="Proteomes" id="UP001057452"/>
    </source>
</evidence>
<reference evidence="1" key="1">
    <citation type="submission" date="2022-05" db="EMBL/GenBank/DDBJ databases">
        <title>Chromosome-level genome of Chaenocephalus aceratus.</title>
        <authorList>
            <person name="Park H."/>
        </authorList>
    </citation>
    <scope>NUCLEOTIDE SEQUENCE</scope>
    <source>
        <strain evidence="1">KU_202001</strain>
    </source>
</reference>